<dbReference type="RefSeq" id="WP_265677754.1">
    <property type="nucleotide sequence ID" value="NZ_JAKRRY010000062.1"/>
</dbReference>
<evidence type="ECO:0000313" key="1">
    <source>
        <dbReference type="EMBL" id="MCW8349103.1"/>
    </source>
</evidence>
<gene>
    <name evidence="1" type="ORF">MD535_24240</name>
</gene>
<name>A0A9X3HZ94_9VIBR</name>
<sequence length="53" mass="6168">MDELQFYVTHDYCPTCNAVTTQDVFELNEQHTHDGQQVGVKTEHTCERCQSSY</sequence>
<keyword evidence="2" id="KW-1185">Reference proteome</keyword>
<accession>A0A9X3HZ94</accession>
<dbReference type="Proteomes" id="UP001155587">
    <property type="component" value="Unassembled WGS sequence"/>
</dbReference>
<comment type="caution">
    <text evidence="1">The sequence shown here is derived from an EMBL/GenBank/DDBJ whole genome shotgun (WGS) entry which is preliminary data.</text>
</comment>
<dbReference type="AlphaFoldDB" id="A0A9X3HZ94"/>
<proteinExistence type="predicted"/>
<evidence type="ECO:0000313" key="2">
    <source>
        <dbReference type="Proteomes" id="UP001155587"/>
    </source>
</evidence>
<organism evidence="1 2">
    <name type="scientific">Vibrio qingdaonensis</name>
    <dbReference type="NCBI Taxonomy" id="2829491"/>
    <lineage>
        <taxon>Bacteria</taxon>
        <taxon>Pseudomonadati</taxon>
        <taxon>Pseudomonadota</taxon>
        <taxon>Gammaproteobacteria</taxon>
        <taxon>Vibrionales</taxon>
        <taxon>Vibrionaceae</taxon>
        <taxon>Vibrio</taxon>
    </lineage>
</organism>
<dbReference type="EMBL" id="JAKRRY010000062">
    <property type="protein sequence ID" value="MCW8349103.1"/>
    <property type="molecule type" value="Genomic_DNA"/>
</dbReference>
<protein>
    <submittedName>
        <fullName evidence="1">Uncharacterized protein</fullName>
    </submittedName>
</protein>
<reference evidence="1" key="1">
    <citation type="submission" date="2022-02" db="EMBL/GenBank/DDBJ databases">
        <title>Vibrio sp. nov, a new bacterium isolated from seawater.</title>
        <authorList>
            <person name="Yuan Y."/>
        </authorList>
    </citation>
    <scope>NUCLEOTIDE SEQUENCE</scope>
    <source>
        <strain evidence="1">ZSDZ65</strain>
    </source>
</reference>